<evidence type="ECO:0000259" key="6">
    <source>
        <dbReference type="PROSITE" id="PS50977"/>
    </source>
</evidence>
<gene>
    <name evidence="7" type="ORF">WG926_00085</name>
</gene>
<feature type="DNA-binding region" description="H-T-H motif" evidence="4">
    <location>
        <begin position="50"/>
        <end position="69"/>
    </location>
</feature>
<accession>A0ABU9YD13</accession>
<sequence>MTEYGDDSDEDGAAGTRPRRSNQQRSADTRQALIGAARALFAVHGYAATGTPEILARAGVSRGALYHQFTDKAALFQAVLEDAQADIVAAIDRAAHAAPDALHALRAGSRAFVTTATRPDIRQIVLIDGPAVLGWKTWRKVDAAHGLGTLILGLNALADEGRLRPGLSVQALALMLSGALNEAALGLAAADGGVTGPAVTMAIDALIDGIVLPSL</sequence>
<feature type="domain" description="HTH tetR-type" evidence="6">
    <location>
        <begin position="27"/>
        <end position="87"/>
    </location>
</feature>
<proteinExistence type="predicted"/>
<dbReference type="PANTHER" id="PTHR47506">
    <property type="entry name" value="TRANSCRIPTIONAL REGULATORY PROTEIN"/>
    <property type="match status" value="1"/>
</dbReference>
<keyword evidence="2 4" id="KW-0238">DNA-binding</keyword>
<protein>
    <submittedName>
        <fullName evidence="7">TetR/AcrR family transcriptional regulator</fullName>
    </submittedName>
</protein>
<name>A0ABU9YD13_9PROT</name>
<keyword evidence="1" id="KW-0805">Transcription regulation</keyword>
<dbReference type="EMBL" id="JBBKTW010000001">
    <property type="protein sequence ID" value="MEN2986682.1"/>
    <property type="molecule type" value="Genomic_DNA"/>
</dbReference>
<feature type="compositionally biased region" description="Acidic residues" evidence="5">
    <location>
        <begin position="1"/>
        <end position="12"/>
    </location>
</feature>
<organism evidence="7 8">
    <name type="scientific">Tistrella arctica</name>
    <dbReference type="NCBI Taxonomy" id="3133430"/>
    <lineage>
        <taxon>Bacteria</taxon>
        <taxon>Pseudomonadati</taxon>
        <taxon>Pseudomonadota</taxon>
        <taxon>Alphaproteobacteria</taxon>
        <taxon>Geminicoccales</taxon>
        <taxon>Geminicoccaceae</taxon>
        <taxon>Tistrella</taxon>
    </lineage>
</organism>
<comment type="caution">
    <text evidence="7">The sequence shown here is derived from an EMBL/GenBank/DDBJ whole genome shotgun (WGS) entry which is preliminary data.</text>
</comment>
<dbReference type="Pfam" id="PF21351">
    <property type="entry name" value="TetR_C_41"/>
    <property type="match status" value="1"/>
</dbReference>
<dbReference type="PRINTS" id="PR00455">
    <property type="entry name" value="HTHTETR"/>
</dbReference>
<evidence type="ECO:0000256" key="2">
    <source>
        <dbReference type="ARBA" id="ARBA00023125"/>
    </source>
</evidence>
<dbReference type="PANTHER" id="PTHR47506:SF3">
    <property type="entry name" value="HTH-TYPE TRANSCRIPTIONAL REGULATOR LMRA"/>
    <property type="match status" value="1"/>
</dbReference>
<evidence type="ECO:0000256" key="1">
    <source>
        <dbReference type="ARBA" id="ARBA00023015"/>
    </source>
</evidence>
<feature type="region of interest" description="Disordered" evidence="5">
    <location>
        <begin position="1"/>
        <end position="28"/>
    </location>
</feature>
<dbReference type="SUPFAM" id="SSF46689">
    <property type="entry name" value="Homeodomain-like"/>
    <property type="match status" value="1"/>
</dbReference>
<evidence type="ECO:0000256" key="3">
    <source>
        <dbReference type="ARBA" id="ARBA00023163"/>
    </source>
</evidence>
<evidence type="ECO:0000313" key="8">
    <source>
        <dbReference type="Proteomes" id="UP001413721"/>
    </source>
</evidence>
<keyword evidence="8" id="KW-1185">Reference proteome</keyword>
<dbReference type="InterPro" id="IPR049484">
    <property type="entry name" value="Rv0078-like_C"/>
</dbReference>
<dbReference type="Proteomes" id="UP001413721">
    <property type="component" value="Unassembled WGS sequence"/>
</dbReference>
<dbReference type="InterPro" id="IPR001647">
    <property type="entry name" value="HTH_TetR"/>
</dbReference>
<dbReference type="RefSeq" id="WP_345930788.1">
    <property type="nucleotide sequence ID" value="NZ_JBBKTV010000001.1"/>
</dbReference>
<evidence type="ECO:0000313" key="7">
    <source>
        <dbReference type="EMBL" id="MEN2986682.1"/>
    </source>
</evidence>
<evidence type="ECO:0000256" key="4">
    <source>
        <dbReference type="PROSITE-ProRule" id="PRU00335"/>
    </source>
</evidence>
<keyword evidence="3" id="KW-0804">Transcription</keyword>
<dbReference type="InterPro" id="IPR009057">
    <property type="entry name" value="Homeodomain-like_sf"/>
</dbReference>
<dbReference type="Gene3D" id="1.10.357.10">
    <property type="entry name" value="Tetracycline Repressor, domain 2"/>
    <property type="match status" value="1"/>
</dbReference>
<dbReference type="PROSITE" id="PS50977">
    <property type="entry name" value="HTH_TETR_2"/>
    <property type="match status" value="1"/>
</dbReference>
<dbReference type="Pfam" id="PF00440">
    <property type="entry name" value="TetR_N"/>
    <property type="match status" value="1"/>
</dbReference>
<evidence type="ECO:0000256" key="5">
    <source>
        <dbReference type="SAM" id="MobiDB-lite"/>
    </source>
</evidence>
<reference evidence="7 8" key="1">
    <citation type="submission" date="2024-03" db="EMBL/GenBank/DDBJ databases">
        <title>High-quality draft genome sequencing of Tistrella sp. BH-R2-4.</title>
        <authorList>
            <person name="Dong C."/>
        </authorList>
    </citation>
    <scope>NUCLEOTIDE SEQUENCE [LARGE SCALE GENOMIC DNA]</scope>
    <source>
        <strain evidence="7 8">BH-R2-4</strain>
    </source>
</reference>